<evidence type="ECO:0000256" key="3">
    <source>
        <dbReference type="ARBA" id="ARBA00022989"/>
    </source>
</evidence>
<dbReference type="EMBL" id="QFNN01000031">
    <property type="protein sequence ID" value="PZO90320.1"/>
    <property type="molecule type" value="Genomic_DNA"/>
</dbReference>
<comment type="caution">
    <text evidence="6">The sequence shown here is derived from an EMBL/GenBank/DDBJ whole genome shotgun (WGS) entry which is preliminary data.</text>
</comment>
<dbReference type="InterPro" id="IPR001129">
    <property type="entry name" value="Membr-assoc_MAPEG"/>
</dbReference>
<evidence type="ECO:0000256" key="5">
    <source>
        <dbReference type="SAM" id="Phobius"/>
    </source>
</evidence>
<dbReference type="Pfam" id="PF01124">
    <property type="entry name" value="MAPEG"/>
    <property type="match status" value="1"/>
</dbReference>
<dbReference type="SUPFAM" id="SSF161084">
    <property type="entry name" value="MAPEG domain-like"/>
    <property type="match status" value="1"/>
</dbReference>
<proteinExistence type="predicted"/>
<feature type="transmembrane region" description="Helical" evidence="5">
    <location>
        <begin position="109"/>
        <end position="130"/>
    </location>
</feature>
<dbReference type="PANTHER" id="PTHR35371">
    <property type="entry name" value="INNER MEMBRANE PROTEIN"/>
    <property type="match status" value="1"/>
</dbReference>
<evidence type="ECO:0000313" key="7">
    <source>
        <dbReference type="Proteomes" id="UP000249066"/>
    </source>
</evidence>
<protein>
    <submittedName>
        <fullName evidence="6">MAPEG family protein</fullName>
    </submittedName>
</protein>
<evidence type="ECO:0000313" key="6">
    <source>
        <dbReference type="EMBL" id="PZO90320.1"/>
    </source>
</evidence>
<comment type="subcellular location">
    <subcellularLocation>
        <location evidence="1">Membrane</location>
    </subcellularLocation>
</comment>
<feature type="transmembrane region" description="Helical" evidence="5">
    <location>
        <begin position="65"/>
        <end position="89"/>
    </location>
</feature>
<name>A0A2W5A6K5_9SPHN</name>
<evidence type="ECO:0000256" key="1">
    <source>
        <dbReference type="ARBA" id="ARBA00004370"/>
    </source>
</evidence>
<gene>
    <name evidence="6" type="ORF">DI623_07285</name>
</gene>
<evidence type="ECO:0000256" key="2">
    <source>
        <dbReference type="ARBA" id="ARBA00022692"/>
    </source>
</evidence>
<feature type="transmembrane region" description="Helical" evidence="5">
    <location>
        <begin position="12"/>
        <end position="34"/>
    </location>
</feature>
<dbReference type="GO" id="GO:0016020">
    <property type="term" value="C:membrane"/>
    <property type="evidence" value="ECO:0007669"/>
    <property type="project" value="UniProtKB-SubCell"/>
</dbReference>
<dbReference type="Gene3D" id="1.20.120.550">
    <property type="entry name" value="Membrane associated eicosanoid/glutathione metabolism-like domain"/>
    <property type="match status" value="1"/>
</dbReference>
<reference evidence="6 7" key="1">
    <citation type="submission" date="2017-08" db="EMBL/GenBank/DDBJ databases">
        <title>Infants hospitalized years apart are colonized by the same room-sourced microbial strains.</title>
        <authorList>
            <person name="Brooks B."/>
            <person name="Olm M.R."/>
            <person name="Firek B.A."/>
            <person name="Baker R."/>
            <person name="Thomas B.C."/>
            <person name="Morowitz M.J."/>
            <person name="Banfield J.F."/>
        </authorList>
    </citation>
    <scope>NUCLEOTIDE SEQUENCE [LARGE SCALE GENOMIC DNA]</scope>
    <source>
        <strain evidence="6">S2_018_000_R2_101</strain>
    </source>
</reference>
<dbReference type="PANTHER" id="PTHR35371:SF1">
    <property type="entry name" value="BLR7753 PROTEIN"/>
    <property type="match status" value="1"/>
</dbReference>
<sequence>MALSPAQSDLALVAFATALMWLPYTLALMARGGLMAAMGNRDTMPALPAWAERAHRAHANAVENLAVFAPLLILATIVAPDAAHLALAARVYLVARLVHYGVYVAGVPFIRTLAFLAGWGATLVVAAALFA</sequence>
<dbReference type="AlphaFoldDB" id="A0A2W5A6K5"/>
<accession>A0A2W5A6K5</accession>
<keyword evidence="2 5" id="KW-0812">Transmembrane</keyword>
<dbReference type="Proteomes" id="UP000249066">
    <property type="component" value="Unassembled WGS sequence"/>
</dbReference>
<dbReference type="InterPro" id="IPR023352">
    <property type="entry name" value="MAPEG-like_dom_sf"/>
</dbReference>
<keyword evidence="3 5" id="KW-1133">Transmembrane helix</keyword>
<organism evidence="6 7">
    <name type="scientific">Sphingomonas sanxanigenens</name>
    <dbReference type="NCBI Taxonomy" id="397260"/>
    <lineage>
        <taxon>Bacteria</taxon>
        <taxon>Pseudomonadati</taxon>
        <taxon>Pseudomonadota</taxon>
        <taxon>Alphaproteobacteria</taxon>
        <taxon>Sphingomonadales</taxon>
        <taxon>Sphingomonadaceae</taxon>
        <taxon>Sphingomonas</taxon>
    </lineage>
</organism>
<keyword evidence="4 5" id="KW-0472">Membrane</keyword>
<evidence type="ECO:0000256" key="4">
    <source>
        <dbReference type="ARBA" id="ARBA00023136"/>
    </source>
</evidence>